<comment type="caution">
    <text evidence="1">The sequence shown here is derived from an EMBL/GenBank/DDBJ whole genome shotgun (WGS) entry which is preliminary data.</text>
</comment>
<dbReference type="EMBL" id="RKLR01000007">
    <property type="protein sequence ID" value="MBX0324619.1"/>
    <property type="molecule type" value="Genomic_DNA"/>
</dbReference>
<dbReference type="RefSeq" id="WP_220619572.1">
    <property type="nucleotide sequence ID" value="NZ_RKLR01000007.1"/>
</dbReference>
<protein>
    <recommendedName>
        <fullName evidence="3">Small CPxCG-related zinc finger protein</fullName>
    </recommendedName>
</protein>
<dbReference type="Pfam" id="PF24443">
    <property type="entry name" value="DUF7562"/>
    <property type="match status" value="1"/>
</dbReference>
<name>A0AAW4PTZ9_9EURY</name>
<dbReference type="InterPro" id="IPR055984">
    <property type="entry name" value="DUF7562"/>
</dbReference>
<evidence type="ECO:0000313" key="2">
    <source>
        <dbReference type="Proteomes" id="UP001430377"/>
    </source>
</evidence>
<evidence type="ECO:0000313" key="1">
    <source>
        <dbReference type="EMBL" id="MBX0324619.1"/>
    </source>
</evidence>
<dbReference type="Proteomes" id="UP001430377">
    <property type="component" value="Unassembled WGS sequence"/>
</dbReference>
<evidence type="ECO:0008006" key="3">
    <source>
        <dbReference type="Google" id="ProtNLM"/>
    </source>
</evidence>
<dbReference type="AlphaFoldDB" id="A0AAW4PTZ9"/>
<accession>A0AAW4PTZ9</accession>
<gene>
    <name evidence="1" type="ORF">EGH21_16445</name>
</gene>
<organism evidence="1 2">
    <name type="scientific">Haloarcula rubra</name>
    <dbReference type="NCBI Taxonomy" id="2487747"/>
    <lineage>
        <taxon>Archaea</taxon>
        <taxon>Methanobacteriati</taxon>
        <taxon>Methanobacteriota</taxon>
        <taxon>Stenosarchaea group</taxon>
        <taxon>Halobacteria</taxon>
        <taxon>Halobacteriales</taxon>
        <taxon>Haloarculaceae</taxon>
        <taxon>Haloarcula</taxon>
    </lineage>
</organism>
<reference evidence="1 2" key="1">
    <citation type="submission" date="2021-06" db="EMBL/GenBank/DDBJ databases">
        <title>Halomicroarcula sp. a new haloarchaeum isolated from saline soil.</title>
        <authorList>
            <person name="Duran-Viseras A."/>
            <person name="Sanchez-Porro C."/>
            <person name="Ventosa A."/>
        </authorList>
    </citation>
    <scope>NUCLEOTIDE SEQUENCE [LARGE SCALE GENOMIC DNA]</scope>
    <source>
        <strain evidence="1 2">F13</strain>
    </source>
</reference>
<sequence length="98" mass="11445">MSYRNAWHRDGGEVTCLACGESVARDDAREYDKHGDRWDRDEKEFEFLCKPCYRECCHSPRRGLEDRLVEAGAGTTDRATFLRRYCALAREEAPERQP</sequence>
<proteinExistence type="predicted"/>
<keyword evidence="2" id="KW-1185">Reference proteome</keyword>